<name>A0A7J5Z8M7_DISMA</name>
<accession>A0A7J5Z8M7</accession>
<proteinExistence type="predicted"/>
<sequence length="86" mass="9541">MKQNDCSTPEYIVNCTVNVQDMCQKEVLVKPDVLHRQGELRVHLLLQHPPLQRAPEEAPHPLSGDVQSAFSLPHLPPAATPPCDVD</sequence>
<gene>
    <name evidence="2" type="ORF">F7725_009360</name>
</gene>
<dbReference type="EMBL" id="JAAKFY010000005">
    <property type="protein sequence ID" value="KAF3857501.1"/>
    <property type="molecule type" value="Genomic_DNA"/>
</dbReference>
<evidence type="ECO:0000256" key="1">
    <source>
        <dbReference type="SAM" id="MobiDB-lite"/>
    </source>
</evidence>
<keyword evidence="3" id="KW-1185">Reference proteome</keyword>
<evidence type="ECO:0000313" key="3">
    <source>
        <dbReference type="Proteomes" id="UP000518266"/>
    </source>
</evidence>
<dbReference type="AlphaFoldDB" id="A0A7J5Z8M7"/>
<dbReference type="OrthoDB" id="9924997at2759"/>
<organism evidence="2 3">
    <name type="scientific">Dissostichus mawsoni</name>
    <name type="common">Antarctic cod</name>
    <dbReference type="NCBI Taxonomy" id="36200"/>
    <lineage>
        <taxon>Eukaryota</taxon>
        <taxon>Metazoa</taxon>
        <taxon>Chordata</taxon>
        <taxon>Craniata</taxon>
        <taxon>Vertebrata</taxon>
        <taxon>Euteleostomi</taxon>
        <taxon>Actinopterygii</taxon>
        <taxon>Neopterygii</taxon>
        <taxon>Teleostei</taxon>
        <taxon>Neoteleostei</taxon>
        <taxon>Acanthomorphata</taxon>
        <taxon>Eupercaria</taxon>
        <taxon>Perciformes</taxon>
        <taxon>Notothenioidei</taxon>
        <taxon>Nototheniidae</taxon>
        <taxon>Dissostichus</taxon>
    </lineage>
</organism>
<reference evidence="2 3" key="1">
    <citation type="submission" date="2020-03" db="EMBL/GenBank/DDBJ databases">
        <title>Dissostichus mawsoni Genome sequencing and assembly.</title>
        <authorList>
            <person name="Park H."/>
        </authorList>
    </citation>
    <scope>NUCLEOTIDE SEQUENCE [LARGE SCALE GENOMIC DNA]</scope>
    <source>
        <strain evidence="2">DM0001</strain>
        <tissue evidence="2">Muscle</tissue>
    </source>
</reference>
<dbReference type="Proteomes" id="UP000518266">
    <property type="component" value="Unassembled WGS sequence"/>
</dbReference>
<protein>
    <submittedName>
        <fullName evidence="2">Uncharacterized protein</fullName>
    </submittedName>
</protein>
<feature type="region of interest" description="Disordered" evidence="1">
    <location>
        <begin position="51"/>
        <end position="86"/>
    </location>
</feature>
<evidence type="ECO:0000313" key="2">
    <source>
        <dbReference type="EMBL" id="KAF3857501.1"/>
    </source>
</evidence>
<comment type="caution">
    <text evidence="2">The sequence shown here is derived from an EMBL/GenBank/DDBJ whole genome shotgun (WGS) entry which is preliminary data.</text>
</comment>